<dbReference type="EMBL" id="CM056817">
    <property type="protein sequence ID" value="KAJ8619880.1"/>
    <property type="molecule type" value="Genomic_DNA"/>
</dbReference>
<protein>
    <submittedName>
        <fullName evidence="1">Uncharacterized protein</fullName>
    </submittedName>
</protein>
<name>A0ACC2KFG6_PERAE</name>
<dbReference type="Proteomes" id="UP001234297">
    <property type="component" value="Chromosome 9"/>
</dbReference>
<accession>A0ACC2KFG6</accession>
<evidence type="ECO:0000313" key="1">
    <source>
        <dbReference type="EMBL" id="KAJ8619880.1"/>
    </source>
</evidence>
<proteinExistence type="predicted"/>
<comment type="caution">
    <text evidence="1">The sequence shown here is derived from an EMBL/GenBank/DDBJ whole genome shotgun (WGS) entry which is preliminary data.</text>
</comment>
<evidence type="ECO:0000313" key="2">
    <source>
        <dbReference type="Proteomes" id="UP001234297"/>
    </source>
</evidence>
<reference evidence="1 2" key="1">
    <citation type="journal article" date="2022" name="Hortic Res">
        <title>A haplotype resolved chromosomal level avocado genome allows analysis of novel avocado genes.</title>
        <authorList>
            <person name="Nath O."/>
            <person name="Fletcher S.J."/>
            <person name="Hayward A."/>
            <person name="Shaw L.M."/>
            <person name="Masouleh A.K."/>
            <person name="Furtado A."/>
            <person name="Henry R.J."/>
            <person name="Mitter N."/>
        </authorList>
    </citation>
    <scope>NUCLEOTIDE SEQUENCE [LARGE SCALE GENOMIC DNA]</scope>
    <source>
        <strain evidence="2">cv. Hass</strain>
    </source>
</reference>
<organism evidence="1 2">
    <name type="scientific">Persea americana</name>
    <name type="common">Avocado</name>
    <dbReference type="NCBI Taxonomy" id="3435"/>
    <lineage>
        <taxon>Eukaryota</taxon>
        <taxon>Viridiplantae</taxon>
        <taxon>Streptophyta</taxon>
        <taxon>Embryophyta</taxon>
        <taxon>Tracheophyta</taxon>
        <taxon>Spermatophyta</taxon>
        <taxon>Magnoliopsida</taxon>
        <taxon>Magnoliidae</taxon>
        <taxon>Laurales</taxon>
        <taxon>Lauraceae</taxon>
        <taxon>Persea</taxon>
    </lineage>
</organism>
<sequence>MMRKEMNINDEEGVQRSSDETMDKRENEEEEEEDDDDESRETGKLHCRRTKGRGKEVDGEGRFYPFT</sequence>
<keyword evidence="2" id="KW-1185">Reference proteome</keyword>
<gene>
    <name evidence="1" type="ORF">MRB53_028409</name>
</gene>